<evidence type="ECO:0000256" key="1">
    <source>
        <dbReference type="PROSITE-ProRule" id="PRU00339"/>
    </source>
</evidence>
<keyword evidence="1" id="KW-0802">TPR repeat</keyword>
<feature type="region of interest" description="Disordered" evidence="2">
    <location>
        <begin position="130"/>
        <end position="281"/>
    </location>
</feature>
<dbReference type="Gene3D" id="1.25.40.10">
    <property type="entry name" value="Tetratricopeptide repeat domain"/>
    <property type="match status" value="1"/>
</dbReference>
<keyword evidence="3" id="KW-0732">Signal</keyword>
<dbReference type="SMART" id="SM00028">
    <property type="entry name" value="TPR"/>
    <property type="match status" value="3"/>
</dbReference>
<dbReference type="SUPFAM" id="SSF48452">
    <property type="entry name" value="TPR-like"/>
    <property type="match status" value="1"/>
</dbReference>
<dbReference type="Proteomes" id="UP000184109">
    <property type="component" value="Unassembled WGS sequence"/>
</dbReference>
<feature type="repeat" description="TPR" evidence="1">
    <location>
        <begin position="103"/>
        <end position="136"/>
    </location>
</feature>
<evidence type="ECO:0000313" key="4">
    <source>
        <dbReference type="EMBL" id="SHH41664.1"/>
    </source>
</evidence>
<evidence type="ECO:0000256" key="3">
    <source>
        <dbReference type="SAM" id="SignalP"/>
    </source>
</evidence>
<proteinExistence type="predicted"/>
<dbReference type="OrthoDB" id="1525165at2"/>
<evidence type="ECO:0000313" key="5">
    <source>
        <dbReference type="Proteomes" id="UP000184109"/>
    </source>
</evidence>
<feature type="compositionally biased region" description="Polar residues" evidence="2">
    <location>
        <begin position="234"/>
        <end position="256"/>
    </location>
</feature>
<dbReference type="InterPro" id="IPR011990">
    <property type="entry name" value="TPR-like_helical_dom_sf"/>
</dbReference>
<protein>
    <submittedName>
        <fullName evidence="4">Tetratricopeptide repeat-containing protein</fullName>
    </submittedName>
</protein>
<name>A0A1M5SSY4_9FLAO</name>
<dbReference type="RefSeq" id="WP_073118091.1">
    <property type="nucleotide sequence ID" value="NZ_BMEN01000001.1"/>
</dbReference>
<feature type="compositionally biased region" description="Basic and acidic residues" evidence="2">
    <location>
        <begin position="151"/>
        <end position="231"/>
    </location>
</feature>
<reference evidence="5" key="1">
    <citation type="submission" date="2016-11" db="EMBL/GenBank/DDBJ databases">
        <authorList>
            <person name="Varghese N."/>
            <person name="Submissions S."/>
        </authorList>
    </citation>
    <scope>NUCLEOTIDE SEQUENCE [LARGE SCALE GENOMIC DNA]</scope>
    <source>
        <strain evidence="5">DSM 100572</strain>
    </source>
</reference>
<dbReference type="EMBL" id="FQXQ01000001">
    <property type="protein sequence ID" value="SHH41664.1"/>
    <property type="molecule type" value="Genomic_DNA"/>
</dbReference>
<dbReference type="AlphaFoldDB" id="A0A1M5SSY4"/>
<dbReference type="PROSITE" id="PS50005">
    <property type="entry name" value="TPR"/>
    <property type="match status" value="2"/>
</dbReference>
<feature type="compositionally biased region" description="Basic and acidic residues" evidence="2">
    <location>
        <begin position="133"/>
        <end position="144"/>
    </location>
</feature>
<dbReference type="InterPro" id="IPR019734">
    <property type="entry name" value="TPR_rpt"/>
</dbReference>
<accession>A0A1M5SSY4</accession>
<organism evidence="4 5">
    <name type="scientific">Wenyingzhuangia marina</name>
    <dbReference type="NCBI Taxonomy" id="1195760"/>
    <lineage>
        <taxon>Bacteria</taxon>
        <taxon>Pseudomonadati</taxon>
        <taxon>Bacteroidota</taxon>
        <taxon>Flavobacteriia</taxon>
        <taxon>Flavobacteriales</taxon>
        <taxon>Flavobacteriaceae</taxon>
        <taxon>Wenyingzhuangia</taxon>
    </lineage>
</organism>
<sequence length="281" mass="32640">MKKLWMLFFAITTFSSFAQEETGLPKEKLYEAKKQLREGNELYKKNKLDDAAIAYQKSLAEDGTYYKGAYNLGNAYFQQKKYKEAGEQYQLANKLAKTKEDKAKTSELIGDTFKKQNELEKALESYKQALLKKPTDDVLREKFVAAKKQKEKQDQQNKDNKDKNKDNKDDNKDKDNKGDNKDQNKDNKGDKDQDKKDDKGDKDKKEDDQKDGENPEDKKDQGDKGEDEKQDQQPAQPNESKLSPEQIQQLLESMNNEEQKTQKKVNAQKVNAKENNNEKDW</sequence>
<dbReference type="STRING" id="1195760.SAMN05444281_0500"/>
<feature type="compositionally biased region" description="Basic and acidic residues" evidence="2">
    <location>
        <begin position="271"/>
        <end position="281"/>
    </location>
</feature>
<keyword evidence="5" id="KW-1185">Reference proteome</keyword>
<dbReference type="Pfam" id="PF13424">
    <property type="entry name" value="TPR_12"/>
    <property type="match status" value="1"/>
</dbReference>
<feature type="chain" id="PRO_5012093129" evidence="3">
    <location>
        <begin position="19"/>
        <end position="281"/>
    </location>
</feature>
<evidence type="ECO:0000256" key="2">
    <source>
        <dbReference type="SAM" id="MobiDB-lite"/>
    </source>
</evidence>
<gene>
    <name evidence="4" type="ORF">SAMN05444281_0500</name>
</gene>
<feature type="signal peptide" evidence="3">
    <location>
        <begin position="1"/>
        <end position="18"/>
    </location>
</feature>
<feature type="repeat" description="TPR" evidence="1">
    <location>
        <begin position="66"/>
        <end position="99"/>
    </location>
</feature>